<dbReference type="Gene3D" id="1.20.1250.20">
    <property type="entry name" value="MFS general substrate transporter like domains"/>
    <property type="match status" value="1"/>
</dbReference>
<dbReference type="EMBL" id="FOWW01000013">
    <property type="protein sequence ID" value="SFQ69251.1"/>
    <property type="molecule type" value="Genomic_DNA"/>
</dbReference>
<dbReference type="PANTHER" id="PTHR23513:SF9">
    <property type="entry name" value="ENTEROBACTIN EXPORTER ENTS"/>
    <property type="match status" value="1"/>
</dbReference>
<sequence>MAARRRGLRTVLRNPGYRRLFAAQTISRWGDTVTTVALIVLVFRLTGSGLGVGGVVIAEILPVLLLAPVAGAVVDRLPRVRVMVLADVARMLLAVALPLVDQHVVTVFAVAFGLSAGSVFFNPASASTVPALVDEDELVAANSGLWSAAVVSQIALAPLAGAMVAAWGTDPAFWFNAATFAGSALALTGLRPPRSPAAVSSASWVARVVAGPRLVVRDRLLRLLAVVQLLAALSAGATSALLVVLAERRLGTGAGGFGLLMGAIGVGAALGPLLLTVLTADPRRPALIFGPYLLRGLVDLVLAVTRSLPTAMVALTAYGVGTSTGMVTYHALLQAEVPEHSRGRVFAAFDLLWQTGRLASIGLGGLAADLLGIQVVYALGGALLLLAGTLGLAGLRGGAGSASRRDAR</sequence>
<evidence type="ECO:0000256" key="2">
    <source>
        <dbReference type="ARBA" id="ARBA00022448"/>
    </source>
</evidence>
<dbReference type="PANTHER" id="PTHR23513">
    <property type="entry name" value="INTEGRAL MEMBRANE EFFLUX PROTEIN-RELATED"/>
    <property type="match status" value="1"/>
</dbReference>
<feature type="transmembrane region" description="Helical" evidence="7">
    <location>
        <begin position="106"/>
        <end position="133"/>
    </location>
</feature>
<keyword evidence="10" id="KW-1185">Reference proteome</keyword>
<feature type="transmembrane region" description="Helical" evidence="7">
    <location>
        <begin position="311"/>
        <end position="333"/>
    </location>
</feature>
<dbReference type="AlphaFoldDB" id="A0A1I6AKJ4"/>
<keyword evidence="6 7" id="KW-0472">Membrane</keyword>
<evidence type="ECO:0000313" key="10">
    <source>
        <dbReference type="Proteomes" id="UP000198727"/>
    </source>
</evidence>
<keyword evidence="3" id="KW-1003">Cell membrane</keyword>
<dbReference type="PROSITE" id="PS50850">
    <property type="entry name" value="MFS"/>
    <property type="match status" value="1"/>
</dbReference>
<name>A0A1I6AKJ4_9PSEU</name>
<dbReference type="GO" id="GO:0022857">
    <property type="term" value="F:transmembrane transporter activity"/>
    <property type="evidence" value="ECO:0007669"/>
    <property type="project" value="InterPro"/>
</dbReference>
<feature type="domain" description="Major facilitator superfamily (MFS) profile" evidence="8">
    <location>
        <begin position="220"/>
        <end position="408"/>
    </location>
</feature>
<dbReference type="Pfam" id="PF05977">
    <property type="entry name" value="MFS_3"/>
    <property type="match status" value="1"/>
</dbReference>
<dbReference type="RefSeq" id="WP_092536223.1">
    <property type="nucleotide sequence ID" value="NZ_FOWW01000013.1"/>
</dbReference>
<feature type="transmembrane region" description="Helical" evidence="7">
    <location>
        <begin position="20"/>
        <end position="43"/>
    </location>
</feature>
<feature type="transmembrane region" description="Helical" evidence="7">
    <location>
        <begin position="49"/>
        <end position="70"/>
    </location>
</feature>
<dbReference type="SUPFAM" id="SSF103473">
    <property type="entry name" value="MFS general substrate transporter"/>
    <property type="match status" value="1"/>
</dbReference>
<accession>A0A1I6AKJ4</accession>
<dbReference type="Proteomes" id="UP000198727">
    <property type="component" value="Unassembled WGS sequence"/>
</dbReference>
<feature type="transmembrane region" description="Helical" evidence="7">
    <location>
        <begin position="257"/>
        <end position="279"/>
    </location>
</feature>
<comment type="subcellular location">
    <subcellularLocation>
        <location evidence="1">Cell inner membrane</location>
        <topology evidence="1">Multi-pass membrane protein</topology>
    </subcellularLocation>
</comment>
<organism evidence="9 10">
    <name type="scientific">Amycolatopsis arida</name>
    <dbReference type="NCBI Taxonomy" id="587909"/>
    <lineage>
        <taxon>Bacteria</taxon>
        <taxon>Bacillati</taxon>
        <taxon>Actinomycetota</taxon>
        <taxon>Actinomycetes</taxon>
        <taxon>Pseudonocardiales</taxon>
        <taxon>Pseudonocardiaceae</taxon>
        <taxon>Amycolatopsis</taxon>
    </lineage>
</organism>
<feature type="transmembrane region" description="Helical" evidence="7">
    <location>
        <begin position="374"/>
        <end position="395"/>
    </location>
</feature>
<feature type="transmembrane region" description="Helical" evidence="7">
    <location>
        <begin position="223"/>
        <end position="245"/>
    </location>
</feature>
<evidence type="ECO:0000256" key="1">
    <source>
        <dbReference type="ARBA" id="ARBA00004429"/>
    </source>
</evidence>
<protein>
    <submittedName>
        <fullName evidence="9">Predicted arabinose efflux permease, MFS family</fullName>
    </submittedName>
</protein>
<gene>
    <name evidence="9" type="ORF">SAMN05421810_11338</name>
</gene>
<dbReference type="STRING" id="587909.SAMN05421810_11338"/>
<keyword evidence="5 7" id="KW-1133">Transmembrane helix</keyword>
<keyword evidence="4 7" id="KW-0812">Transmembrane</keyword>
<dbReference type="OrthoDB" id="4610622at2"/>
<evidence type="ECO:0000256" key="7">
    <source>
        <dbReference type="SAM" id="Phobius"/>
    </source>
</evidence>
<dbReference type="CDD" id="cd06173">
    <property type="entry name" value="MFS_MefA_like"/>
    <property type="match status" value="1"/>
</dbReference>
<evidence type="ECO:0000259" key="8">
    <source>
        <dbReference type="PROSITE" id="PS50850"/>
    </source>
</evidence>
<evidence type="ECO:0000256" key="3">
    <source>
        <dbReference type="ARBA" id="ARBA00022475"/>
    </source>
</evidence>
<evidence type="ECO:0000256" key="4">
    <source>
        <dbReference type="ARBA" id="ARBA00022692"/>
    </source>
</evidence>
<feature type="transmembrane region" description="Helical" evidence="7">
    <location>
        <begin position="173"/>
        <end position="190"/>
    </location>
</feature>
<dbReference type="GO" id="GO:0005886">
    <property type="term" value="C:plasma membrane"/>
    <property type="evidence" value="ECO:0007669"/>
    <property type="project" value="UniProtKB-SubCell"/>
</dbReference>
<feature type="transmembrane region" description="Helical" evidence="7">
    <location>
        <begin position="145"/>
        <end position="167"/>
    </location>
</feature>
<reference evidence="10" key="1">
    <citation type="submission" date="2016-10" db="EMBL/GenBank/DDBJ databases">
        <authorList>
            <person name="Varghese N."/>
            <person name="Submissions S."/>
        </authorList>
    </citation>
    <scope>NUCLEOTIDE SEQUENCE [LARGE SCALE GENOMIC DNA]</scope>
    <source>
        <strain evidence="10">CGMCC 4.5579</strain>
    </source>
</reference>
<keyword evidence="2" id="KW-0813">Transport</keyword>
<dbReference type="InterPro" id="IPR010290">
    <property type="entry name" value="TM_effector"/>
</dbReference>
<evidence type="ECO:0000256" key="6">
    <source>
        <dbReference type="ARBA" id="ARBA00023136"/>
    </source>
</evidence>
<evidence type="ECO:0000313" key="9">
    <source>
        <dbReference type="EMBL" id="SFQ69251.1"/>
    </source>
</evidence>
<evidence type="ECO:0000256" key="5">
    <source>
        <dbReference type="ARBA" id="ARBA00022989"/>
    </source>
</evidence>
<proteinExistence type="predicted"/>
<dbReference type="InterPro" id="IPR020846">
    <property type="entry name" value="MFS_dom"/>
</dbReference>
<dbReference type="InterPro" id="IPR036259">
    <property type="entry name" value="MFS_trans_sf"/>
</dbReference>
<feature type="transmembrane region" description="Helical" evidence="7">
    <location>
        <begin position="286"/>
        <end position="305"/>
    </location>
</feature>